<feature type="non-terminal residue" evidence="1">
    <location>
        <position position="1"/>
    </location>
</feature>
<proteinExistence type="predicted"/>
<evidence type="ECO:0000313" key="2">
    <source>
        <dbReference type="Proteomes" id="UP000580043"/>
    </source>
</evidence>
<dbReference type="Proteomes" id="UP000580043">
    <property type="component" value="Unassembled WGS sequence"/>
</dbReference>
<comment type="caution">
    <text evidence="1">The sequence shown here is derived from an EMBL/GenBank/DDBJ whole genome shotgun (WGS) entry which is preliminary data.</text>
</comment>
<accession>A0A848FZI5</accession>
<dbReference type="EMBL" id="JABBGA010000003">
    <property type="protein sequence ID" value="NML25328.1"/>
    <property type="molecule type" value="Genomic_DNA"/>
</dbReference>
<keyword evidence="2" id="KW-1185">Reference proteome</keyword>
<organism evidence="1 2">
    <name type="scientific">Zoogloea dura</name>
    <dbReference type="NCBI Taxonomy" id="2728840"/>
    <lineage>
        <taxon>Bacteria</taxon>
        <taxon>Pseudomonadati</taxon>
        <taxon>Pseudomonadota</taxon>
        <taxon>Betaproteobacteria</taxon>
        <taxon>Rhodocyclales</taxon>
        <taxon>Zoogloeaceae</taxon>
        <taxon>Zoogloea</taxon>
    </lineage>
</organism>
<gene>
    <name evidence="1" type="ORF">HHL15_06215</name>
</gene>
<reference evidence="1 2" key="1">
    <citation type="submission" date="2020-04" db="EMBL/GenBank/DDBJ databases">
        <title>Zoogloea sp. G-4-1-14 isolated from soil.</title>
        <authorList>
            <person name="Dahal R.H."/>
        </authorList>
    </citation>
    <scope>NUCLEOTIDE SEQUENCE [LARGE SCALE GENOMIC DNA]</scope>
    <source>
        <strain evidence="1 2">G-4-1-14</strain>
    </source>
</reference>
<dbReference type="RefSeq" id="WP_169144957.1">
    <property type="nucleotide sequence ID" value="NZ_JABBGA010000003.1"/>
</dbReference>
<evidence type="ECO:0000313" key="1">
    <source>
        <dbReference type="EMBL" id="NML25328.1"/>
    </source>
</evidence>
<dbReference type="AlphaFoldDB" id="A0A848FZI5"/>
<sequence length="149" mass="17261">SEPSTHTYRLFIFLKNCCISSEEVRIIQSFLSPSRTLFAEAVRRVSPNNKALIRRTRKLLPDPLSTTPALRFRLRCSEEVRILQSFKTLSSICFQQKTAQKQNRSTQIPDHIRNPLTASALRCRLCCSEEAELYTAIKWRQGDWKNKSS</sequence>
<name>A0A848FZI5_9RHOO</name>
<protein>
    <submittedName>
        <fullName evidence="1">Uncharacterized protein</fullName>
    </submittedName>
</protein>